<proteinExistence type="predicted"/>
<dbReference type="InterPro" id="IPR052339">
    <property type="entry name" value="Fe-S_Maturation_MIP18"/>
</dbReference>
<dbReference type="EMBL" id="FNGE01000003">
    <property type="protein sequence ID" value="SDK77894.1"/>
    <property type="molecule type" value="Genomic_DNA"/>
</dbReference>
<gene>
    <name evidence="2" type="ORF">SAMN04487971_10367</name>
</gene>
<evidence type="ECO:0000313" key="3">
    <source>
        <dbReference type="Proteomes" id="UP000199555"/>
    </source>
</evidence>
<dbReference type="RefSeq" id="WP_090753242.1">
    <property type="nucleotide sequence ID" value="NZ_FNGE01000003.1"/>
</dbReference>
<dbReference type="SUPFAM" id="SSF117916">
    <property type="entry name" value="Fe-S cluster assembly (FSCA) domain-like"/>
    <property type="match status" value="1"/>
</dbReference>
<dbReference type="Pfam" id="PF01883">
    <property type="entry name" value="FeS_assembly_P"/>
    <property type="match status" value="1"/>
</dbReference>
<sequence>MPETLRRAVSVALESVMDPETGLSLPAMGLIYDTQIRGAEVEVTMTTTTRGCPLTGLLSTGVEHALLSVPGIRTARVNLTWDPPWDVSRMRA</sequence>
<dbReference type="Proteomes" id="UP000199555">
    <property type="component" value="Unassembled WGS sequence"/>
</dbReference>
<protein>
    <submittedName>
        <fullName evidence="2">Metal-sulfur cluster biosynthetic enzyme</fullName>
    </submittedName>
</protein>
<keyword evidence="3" id="KW-1185">Reference proteome</keyword>
<evidence type="ECO:0000313" key="2">
    <source>
        <dbReference type="EMBL" id="SDK77894.1"/>
    </source>
</evidence>
<evidence type="ECO:0000259" key="1">
    <source>
        <dbReference type="Pfam" id="PF01883"/>
    </source>
</evidence>
<dbReference type="PANTHER" id="PTHR42831:SF1">
    <property type="entry name" value="FE-S PROTEIN MATURATION AUXILIARY FACTOR YITW"/>
    <property type="match status" value="1"/>
</dbReference>
<organism evidence="2 3">
    <name type="scientific">Paracoccus chinensis</name>
    <dbReference type="NCBI Taxonomy" id="525640"/>
    <lineage>
        <taxon>Bacteria</taxon>
        <taxon>Pseudomonadati</taxon>
        <taxon>Pseudomonadota</taxon>
        <taxon>Alphaproteobacteria</taxon>
        <taxon>Rhodobacterales</taxon>
        <taxon>Paracoccaceae</taxon>
        <taxon>Paracoccus</taxon>
    </lineage>
</organism>
<accession>A0A1G9EP64</accession>
<dbReference type="OrthoDB" id="9805360at2"/>
<feature type="domain" description="MIP18 family-like" evidence="1">
    <location>
        <begin position="7"/>
        <end position="78"/>
    </location>
</feature>
<dbReference type="InterPro" id="IPR034904">
    <property type="entry name" value="FSCA_dom_sf"/>
</dbReference>
<dbReference type="InterPro" id="IPR002744">
    <property type="entry name" value="MIP18-like"/>
</dbReference>
<dbReference type="STRING" id="525640.SAMN04487971_10367"/>
<dbReference type="AlphaFoldDB" id="A0A1G9EP64"/>
<dbReference type="PANTHER" id="PTHR42831">
    <property type="entry name" value="FE-S PROTEIN MATURATION AUXILIARY FACTOR YITW"/>
    <property type="match status" value="1"/>
</dbReference>
<reference evidence="3" key="1">
    <citation type="submission" date="2016-10" db="EMBL/GenBank/DDBJ databases">
        <authorList>
            <person name="Varghese N."/>
            <person name="Submissions S."/>
        </authorList>
    </citation>
    <scope>NUCLEOTIDE SEQUENCE [LARGE SCALE GENOMIC DNA]</scope>
    <source>
        <strain evidence="3">CGMCC 1.7655</strain>
    </source>
</reference>
<dbReference type="Gene3D" id="3.30.300.130">
    <property type="entry name" value="Fe-S cluster assembly (FSCA)"/>
    <property type="match status" value="1"/>
</dbReference>
<name>A0A1G9EP64_9RHOB</name>